<sequence>MDHAALLAIRRRDDKLNLALPARMYTRRRLNRSRRTYASLSLSPLALPAAGLLCLVRQGRSIDRHVRRRPFVFRRDDSSSSSSFPDETTAPIRATGTTTWGATFRIAFSVADPPRISRLYAQLPSPGFLGREANPLAVVDPPPPRPVSQAIVQNFFVFNPSIIILPRSSNCCPLAPSPALTIPAVVSSYLAVVVVFVFDEFVVAELTLFKPIDRSRVFADICLLHSTSDAAADQQLTWKSMRVELFLSTNNNRSAGDSDLQQIRWWYTDAVIPFDKWLCWVDYHRGILLCDMSKLPNHPTVSFIWFPLDKLPISGNRNGTSTCCYRAVSVVDRGRALKFVNITRQDGVPFAALKPGTGFTITCHTLANTPDRLPRHILMFPRVDMDRSHVVHFLSIEFGFVNKKMWVVSIDMSTKTVESSSLYINGNEGLQTDDADLIRCRSMSALPFIPCEFPEAQEKEQPP</sequence>
<evidence type="ECO:0000313" key="3">
    <source>
        <dbReference type="Proteomes" id="UP000636709"/>
    </source>
</evidence>
<proteinExistence type="predicted"/>
<protein>
    <recommendedName>
        <fullName evidence="1">DUF1618 domain-containing protein</fullName>
    </recommendedName>
</protein>
<gene>
    <name evidence="2" type="ORF">HU200_066106</name>
</gene>
<dbReference type="EMBL" id="JACEFO010002955">
    <property type="protein sequence ID" value="KAF8645703.1"/>
    <property type="molecule type" value="Genomic_DNA"/>
</dbReference>
<dbReference type="Pfam" id="PF07762">
    <property type="entry name" value="DUF1618"/>
    <property type="match status" value="1"/>
</dbReference>
<dbReference type="PANTHER" id="PTHR33074:SF128">
    <property type="entry name" value="EXPRESSED PROTEIN"/>
    <property type="match status" value="1"/>
</dbReference>
<organism evidence="2 3">
    <name type="scientific">Digitaria exilis</name>
    <dbReference type="NCBI Taxonomy" id="1010633"/>
    <lineage>
        <taxon>Eukaryota</taxon>
        <taxon>Viridiplantae</taxon>
        <taxon>Streptophyta</taxon>
        <taxon>Embryophyta</taxon>
        <taxon>Tracheophyta</taxon>
        <taxon>Spermatophyta</taxon>
        <taxon>Magnoliopsida</taxon>
        <taxon>Liliopsida</taxon>
        <taxon>Poales</taxon>
        <taxon>Poaceae</taxon>
        <taxon>PACMAD clade</taxon>
        <taxon>Panicoideae</taxon>
        <taxon>Panicodae</taxon>
        <taxon>Paniceae</taxon>
        <taxon>Anthephorinae</taxon>
        <taxon>Digitaria</taxon>
    </lineage>
</organism>
<evidence type="ECO:0000313" key="2">
    <source>
        <dbReference type="EMBL" id="KAF8645703.1"/>
    </source>
</evidence>
<keyword evidence="3" id="KW-1185">Reference proteome</keyword>
<dbReference type="Proteomes" id="UP000636709">
    <property type="component" value="Unassembled WGS sequence"/>
</dbReference>
<accession>A0A835DXA8</accession>
<evidence type="ECO:0000259" key="1">
    <source>
        <dbReference type="Pfam" id="PF07762"/>
    </source>
</evidence>
<dbReference type="InterPro" id="IPR011676">
    <property type="entry name" value="DUF1618"/>
</dbReference>
<dbReference type="OrthoDB" id="662120at2759"/>
<comment type="caution">
    <text evidence="2">The sequence shown here is derived from an EMBL/GenBank/DDBJ whole genome shotgun (WGS) entry which is preliminary data.</text>
</comment>
<dbReference type="PANTHER" id="PTHR33074">
    <property type="entry name" value="EXPRESSED PROTEIN-RELATED"/>
    <property type="match status" value="1"/>
</dbReference>
<reference evidence="2" key="1">
    <citation type="submission" date="2020-07" db="EMBL/GenBank/DDBJ databases">
        <title>Genome sequence and genetic diversity analysis of an under-domesticated orphan crop, white fonio (Digitaria exilis).</title>
        <authorList>
            <person name="Bennetzen J.L."/>
            <person name="Chen S."/>
            <person name="Ma X."/>
            <person name="Wang X."/>
            <person name="Yssel A.E.J."/>
            <person name="Chaluvadi S.R."/>
            <person name="Johnson M."/>
            <person name="Gangashetty P."/>
            <person name="Hamidou F."/>
            <person name="Sanogo M.D."/>
            <person name="Zwaenepoel A."/>
            <person name="Wallace J."/>
            <person name="Van De Peer Y."/>
            <person name="Van Deynze A."/>
        </authorList>
    </citation>
    <scope>NUCLEOTIDE SEQUENCE</scope>
    <source>
        <tissue evidence="2">Leaves</tissue>
    </source>
</reference>
<name>A0A835DXA8_9POAL</name>
<dbReference type="AlphaFoldDB" id="A0A835DXA8"/>
<feature type="domain" description="DUF1618" evidence="1">
    <location>
        <begin position="280"/>
        <end position="368"/>
    </location>
</feature>